<feature type="region of interest" description="Disordered" evidence="1">
    <location>
        <begin position="157"/>
        <end position="204"/>
    </location>
</feature>
<feature type="compositionally biased region" description="Basic residues" evidence="1">
    <location>
        <begin position="415"/>
        <end position="424"/>
    </location>
</feature>
<evidence type="ECO:0000256" key="1">
    <source>
        <dbReference type="SAM" id="MobiDB-lite"/>
    </source>
</evidence>
<feature type="compositionally biased region" description="Basic and acidic residues" evidence="1">
    <location>
        <begin position="401"/>
        <end position="413"/>
    </location>
</feature>
<comment type="caution">
    <text evidence="2">The sequence shown here is derived from an EMBL/GenBank/DDBJ whole genome shotgun (WGS) entry which is preliminary data.</text>
</comment>
<feature type="region of interest" description="Disordered" evidence="1">
    <location>
        <begin position="292"/>
        <end position="389"/>
    </location>
</feature>
<sequence>MNRITFPTRFLSTWFLGIYVTFFYGRLGQLFKRAGHLFDQYKVKNHFQQLLEFVILWSARSWITDKTCISFEFFQSRLACFGGLRLKIFYLYKMAKTILSLTSQPFPSKKAEKKVEEREEAEELDEEGDEEDLVQEGGAHLGRYVGARDRDYDEHYGEEDAYEGKAGHEKAHKAGAEHSHYEKQEADGFKKHSDEHGAHGAHHKEGHHVYDHEHKHGGHHDFKKEGAVYDKHGSDHKAKLEKDQHVKGEEEVTKHGGHGQAGGKLGSEFVKDKGHKSHGFKNVYHKEEYGEHKTFHDEHRETDHKKKYHDEHKDYSHHGGKQFKHHANKGHYDENKHGSDFHKFGKSGHESHHDGEYKKGGHHQAAGDAFKHTGGQHHDEAHAHGHHAEGKKVYHNGQRDIGHQHKAHREAAVGHRQHGGHKKTAAYDGGKAYYDHHDGAGYDSSYEDVGDGRHIYFRRG</sequence>
<gene>
    <name evidence="2" type="primary">X975_17218</name>
    <name evidence="2" type="ORF">TNIN_89251</name>
</gene>
<feature type="compositionally biased region" description="Basic and acidic residues" evidence="1">
    <location>
        <begin position="376"/>
        <end position="389"/>
    </location>
</feature>
<protein>
    <submittedName>
        <fullName evidence="2">Uncharacterized protein</fullName>
    </submittedName>
</protein>
<feature type="compositionally biased region" description="Basic and acidic residues" evidence="1">
    <location>
        <begin position="330"/>
        <end position="359"/>
    </location>
</feature>
<dbReference type="AlphaFoldDB" id="A0A8X6WVP3"/>
<keyword evidence="3" id="KW-1185">Reference proteome</keyword>
<feature type="compositionally biased region" description="Basic residues" evidence="1">
    <location>
        <begin position="318"/>
        <end position="329"/>
    </location>
</feature>
<feature type="compositionally biased region" description="Basic and acidic residues" evidence="1">
    <location>
        <begin position="230"/>
        <end position="254"/>
    </location>
</feature>
<accession>A0A8X6WVP3</accession>
<name>A0A8X6WVP3_9ARAC</name>
<feature type="region of interest" description="Disordered" evidence="1">
    <location>
        <begin position="109"/>
        <end position="140"/>
    </location>
</feature>
<feature type="compositionally biased region" description="Basic and acidic residues" evidence="1">
    <location>
        <begin position="292"/>
        <end position="317"/>
    </location>
</feature>
<feature type="compositionally biased region" description="Acidic residues" evidence="1">
    <location>
        <begin position="118"/>
        <end position="134"/>
    </location>
</feature>
<feature type="compositionally biased region" description="Basic and acidic residues" evidence="1">
    <location>
        <begin position="162"/>
        <end position="198"/>
    </location>
</feature>
<dbReference type="OrthoDB" id="6428237at2759"/>
<reference evidence="2" key="1">
    <citation type="submission" date="2020-08" db="EMBL/GenBank/DDBJ databases">
        <title>Multicomponent nature underlies the extraordinary mechanical properties of spider dragline silk.</title>
        <authorList>
            <person name="Kono N."/>
            <person name="Nakamura H."/>
            <person name="Mori M."/>
            <person name="Yoshida Y."/>
            <person name="Ohtoshi R."/>
            <person name="Malay A.D."/>
            <person name="Moran D.A.P."/>
            <person name="Tomita M."/>
            <person name="Numata K."/>
            <person name="Arakawa K."/>
        </authorList>
    </citation>
    <scope>NUCLEOTIDE SEQUENCE</scope>
</reference>
<dbReference type="EMBL" id="BMAV01002955">
    <property type="protein sequence ID" value="GFY42208.1"/>
    <property type="molecule type" value="Genomic_DNA"/>
</dbReference>
<feature type="region of interest" description="Disordered" evidence="1">
    <location>
        <begin position="401"/>
        <end position="427"/>
    </location>
</feature>
<proteinExistence type="predicted"/>
<organism evidence="2 3">
    <name type="scientific">Trichonephila inaurata madagascariensis</name>
    <dbReference type="NCBI Taxonomy" id="2747483"/>
    <lineage>
        <taxon>Eukaryota</taxon>
        <taxon>Metazoa</taxon>
        <taxon>Ecdysozoa</taxon>
        <taxon>Arthropoda</taxon>
        <taxon>Chelicerata</taxon>
        <taxon>Arachnida</taxon>
        <taxon>Araneae</taxon>
        <taxon>Araneomorphae</taxon>
        <taxon>Entelegynae</taxon>
        <taxon>Araneoidea</taxon>
        <taxon>Nephilidae</taxon>
        <taxon>Trichonephila</taxon>
        <taxon>Trichonephila inaurata</taxon>
    </lineage>
</organism>
<evidence type="ECO:0000313" key="3">
    <source>
        <dbReference type="Proteomes" id="UP000886998"/>
    </source>
</evidence>
<feature type="region of interest" description="Disordered" evidence="1">
    <location>
        <begin position="230"/>
        <end position="264"/>
    </location>
</feature>
<evidence type="ECO:0000313" key="2">
    <source>
        <dbReference type="EMBL" id="GFY42208.1"/>
    </source>
</evidence>
<dbReference type="Proteomes" id="UP000886998">
    <property type="component" value="Unassembled WGS sequence"/>
</dbReference>